<gene>
    <name evidence="2" type="ordered locus">Caul_2093</name>
</gene>
<dbReference type="HOGENOM" id="CLU_1966597_0_0_5"/>
<feature type="transmembrane region" description="Helical" evidence="1">
    <location>
        <begin position="6"/>
        <end position="31"/>
    </location>
</feature>
<dbReference type="EMBL" id="CP000927">
    <property type="protein sequence ID" value="ABZ71221.1"/>
    <property type="molecule type" value="Genomic_DNA"/>
</dbReference>
<keyword evidence="1" id="KW-1133">Transmembrane helix</keyword>
<keyword evidence="1" id="KW-0812">Transmembrane</keyword>
<organism evidence="2">
    <name type="scientific">Caulobacter sp. (strain K31)</name>
    <dbReference type="NCBI Taxonomy" id="366602"/>
    <lineage>
        <taxon>Bacteria</taxon>
        <taxon>Pseudomonadati</taxon>
        <taxon>Pseudomonadota</taxon>
        <taxon>Alphaproteobacteria</taxon>
        <taxon>Caulobacterales</taxon>
        <taxon>Caulobacteraceae</taxon>
        <taxon>Caulobacter</taxon>
    </lineage>
</organism>
<keyword evidence="1" id="KW-0472">Membrane</keyword>
<evidence type="ECO:0000256" key="1">
    <source>
        <dbReference type="SAM" id="Phobius"/>
    </source>
</evidence>
<dbReference type="OrthoDB" id="1340579at28211"/>
<name>B0T7N3_CAUSK</name>
<dbReference type="AlphaFoldDB" id="B0T7N3"/>
<accession>B0T7N3</accession>
<sequence length="127" mass="13176">MSRDRAGSVLVEALIATAIVATILVGAFGVITDSIARNSRVEARRTALMIARSQMTTVGLSTPLTEGAITGVEDGGYTRRTDVSRCADAMAERGAAGDLYCVAVTVRAPGAARPTITLLSRRLKPGA</sequence>
<protein>
    <recommendedName>
        <fullName evidence="3">Type II secretion system protein</fullName>
    </recommendedName>
</protein>
<dbReference type="KEGG" id="cak:Caul_2093"/>
<evidence type="ECO:0008006" key="3">
    <source>
        <dbReference type="Google" id="ProtNLM"/>
    </source>
</evidence>
<evidence type="ECO:0000313" key="2">
    <source>
        <dbReference type="EMBL" id="ABZ71221.1"/>
    </source>
</evidence>
<dbReference type="STRING" id="366602.Caul_2093"/>
<reference evidence="2" key="1">
    <citation type="submission" date="2008-01" db="EMBL/GenBank/DDBJ databases">
        <title>Complete sequence of chromosome of Caulobacter sp. K31.</title>
        <authorList>
            <consortium name="US DOE Joint Genome Institute"/>
            <person name="Copeland A."/>
            <person name="Lucas S."/>
            <person name="Lapidus A."/>
            <person name="Barry K."/>
            <person name="Glavina del Rio T."/>
            <person name="Dalin E."/>
            <person name="Tice H."/>
            <person name="Pitluck S."/>
            <person name="Bruce D."/>
            <person name="Goodwin L."/>
            <person name="Thompson L.S."/>
            <person name="Brettin T."/>
            <person name="Detter J.C."/>
            <person name="Han C."/>
            <person name="Schmutz J."/>
            <person name="Larimer F."/>
            <person name="Land M."/>
            <person name="Hauser L."/>
            <person name="Kyrpides N."/>
            <person name="Kim E."/>
            <person name="Stephens C."/>
            <person name="Richardson P."/>
        </authorList>
    </citation>
    <scope>NUCLEOTIDE SEQUENCE [LARGE SCALE GENOMIC DNA]</scope>
    <source>
        <strain evidence="2">K31</strain>
    </source>
</reference>
<proteinExistence type="predicted"/>